<name>A0A938WN99_9BACT</name>
<sequence length="821" mass="90053">MKRILSLMLASALAATGVRAQGHTLWYDRPAMTWTQALPVGNGRLGGMVFGNPAVERVQLNEETIWAGQPNFTLNPRAKGALPRVRSLIAEGKYREAQNLADASIMPGANRNSGMPYQTFGDLYISMPGHGSYTGYRRELSLDSALSVVSYTVGGVSYRRETIATLGPGDNVVAVRLTASKPGMITFTACLTSPHHDVITRSEGGEVTLSGVTSRHEGLKSLVRFQGRMAADVSGGTVTSSGGVISVSGADEAVVYVSIATNVKSYDDVSADEQERTRNGLRAAMAKGYAALRKAHLGVFTGYMGRVKLDLGPDRFPSVPTDRRIADFAATADPWLVATYFQFGRYLLICSSQPGTQPATLQGIWNDKMLPSWDSKYTTNINLEMNYWPAEPTNLTELSGPLFDLIGDLTVTGARTAREMYGADGWVLHHNTDLWRATWPIDRASAGMWMMGGAWLCRHIWEHYLYTADVQFLERYWPAMLGAATFFEQTMVREPRHGWLVVSPSVSPENSPRKGVPLNWGVTMDNQLLFELFHSVAAAGEALDAAPDRYTRFGALADSLAPMQIGSWGQLQEWMDDWDNPDDHHRHVSHLYGLYPGSQISPYRTPELFAAARTSLEHRGDVSTGWSMGWKVCFWARLLDGDHAMKLITDQLTLSPDTFLVVGDVKQRGGTYPNMFDAHPPFQIDGNFGCTAGIAEMLLQSHDGFVYLLPALPSAWPDGSVSGLVARGGFVVDMAWKHGRLTRLAVHSRLGGNLRLRSAVPLKAKGLGRARGDNPNWLFALPATPAPLISEKAEVAVPRLPKTYLYDLPTEPGQTYVIVAR</sequence>
<organism evidence="5 6">
    <name type="scientific">Marseilla massiliensis</name>
    <dbReference type="NCBI Taxonomy" id="1841864"/>
    <lineage>
        <taxon>Bacteria</taxon>
        <taxon>Pseudomonadati</taxon>
        <taxon>Bacteroidota</taxon>
        <taxon>Bacteroidia</taxon>
        <taxon>Bacteroidales</taxon>
        <taxon>Prevotellaceae</taxon>
        <taxon>Marseilla</taxon>
    </lineage>
</organism>
<feature type="domain" description="Glycosyl hydrolase family 95 N-terminal" evidence="2">
    <location>
        <begin position="25"/>
        <end position="265"/>
    </location>
</feature>
<feature type="domain" description="Alpha fucosidase A-like C-terminal" evidence="3">
    <location>
        <begin position="700"/>
        <end position="765"/>
    </location>
</feature>
<dbReference type="PIRSF" id="PIRSF007663">
    <property type="entry name" value="UCP007663"/>
    <property type="match status" value="1"/>
</dbReference>
<proteinExistence type="predicted"/>
<dbReference type="GO" id="GO:0005975">
    <property type="term" value="P:carbohydrate metabolic process"/>
    <property type="evidence" value="ECO:0007669"/>
    <property type="project" value="InterPro"/>
</dbReference>
<protein>
    <submittedName>
        <fullName evidence="5">Glycoside hydrolase N-terminal domain-containing protein</fullName>
    </submittedName>
</protein>
<keyword evidence="5" id="KW-0378">Hydrolase</keyword>
<dbReference type="EMBL" id="JACJJL010000022">
    <property type="protein sequence ID" value="MBM6662475.1"/>
    <property type="molecule type" value="Genomic_DNA"/>
</dbReference>
<dbReference type="AlphaFoldDB" id="A0A938WN99"/>
<dbReference type="InterPro" id="IPR008928">
    <property type="entry name" value="6-hairpin_glycosidase_sf"/>
</dbReference>
<dbReference type="SUPFAM" id="SSF48208">
    <property type="entry name" value="Six-hairpin glycosidases"/>
    <property type="match status" value="1"/>
</dbReference>
<evidence type="ECO:0000259" key="3">
    <source>
        <dbReference type="Pfam" id="PF21307"/>
    </source>
</evidence>
<dbReference type="Gene3D" id="1.50.10.10">
    <property type="match status" value="1"/>
</dbReference>
<evidence type="ECO:0000313" key="6">
    <source>
        <dbReference type="Proteomes" id="UP000764045"/>
    </source>
</evidence>
<feature type="chain" id="PRO_5037391060" evidence="1">
    <location>
        <begin position="21"/>
        <end position="821"/>
    </location>
</feature>
<evidence type="ECO:0000256" key="1">
    <source>
        <dbReference type="SAM" id="SignalP"/>
    </source>
</evidence>
<gene>
    <name evidence="5" type="ORF">H6B30_12060</name>
</gene>
<dbReference type="InterPro" id="IPR049053">
    <property type="entry name" value="AFCA-like_C"/>
</dbReference>
<comment type="caution">
    <text evidence="5">The sequence shown here is derived from an EMBL/GenBank/DDBJ whole genome shotgun (WGS) entry which is preliminary data.</text>
</comment>
<evidence type="ECO:0000259" key="2">
    <source>
        <dbReference type="Pfam" id="PF14498"/>
    </source>
</evidence>
<evidence type="ECO:0000259" key="4">
    <source>
        <dbReference type="Pfam" id="PF22124"/>
    </source>
</evidence>
<dbReference type="FunFam" id="2.60.40.1180:FF:000170">
    <property type="entry name" value="Glycoside hydrolase family 95"/>
    <property type="match status" value="1"/>
</dbReference>
<dbReference type="Pfam" id="PF14498">
    <property type="entry name" value="Glyco_hyd_65N_2"/>
    <property type="match status" value="1"/>
</dbReference>
<evidence type="ECO:0000313" key="5">
    <source>
        <dbReference type="EMBL" id="MBM6662475.1"/>
    </source>
</evidence>
<dbReference type="GO" id="GO:0004560">
    <property type="term" value="F:alpha-L-fucosidase activity"/>
    <property type="evidence" value="ECO:0007669"/>
    <property type="project" value="InterPro"/>
</dbReference>
<reference evidence="5 6" key="1">
    <citation type="journal article" date="2021" name="Sci. Rep.">
        <title>The distribution of antibiotic resistance genes in chicken gut microbiota commensals.</title>
        <authorList>
            <person name="Juricova H."/>
            <person name="Matiasovicova J."/>
            <person name="Kubasova T."/>
            <person name="Cejkova D."/>
            <person name="Rychlik I."/>
        </authorList>
    </citation>
    <scope>NUCLEOTIDE SEQUENCE [LARGE SCALE GENOMIC DNA]</scope>
    <source>
        <strain evidence="5 6">An819</strain>
    </source>
</reference>
<dbReference type="Pfam" id="PF21307">
    <property type="entry name" value="Glyco_hydro_95_C"/>
    <property type="match status" value="1"/>
</dbReference>
<keyword evidence="6" id="KW-1185">Reference proteome</keyword>
<feature type="signal peptide" evidence="1">
    <location>
        <begin position="1"/>
        <end position="20"/>
    </location>
</feature>
<dbReference type="InterPro" id="IPR016518">
    <property type="entry name" value="Alpha-L-fucosidase"/>
</dbReference>
<keyword evidence="1" id="KW-0732">Signal</keyword>
<dbReference type="PANTHER" id="PTHR31084:SF0">
    <property type="entry name" value="ALPHA-L-FUCOSIDASE 2"/>
    <property type="match status" value="1"/>
</dbReference>
<feature type="domain" description="Glycosyl hydrolase family 95 catalytic" evidence="4">
    <location>
        <begin position="289"/>
        <end position="698"/>
    </location>
</feature>
<dbReference type="Proteomes" id="UP000764045">
    <property type="component" value="Unassembled WGS sequence"/>
</dbReference>
<dbReference type="InterPro" id="IPR054363">
    <property type="entry name" value="GH95_cat"/>
</dbReference>
<accession>A0A938WN99</accession>
<dbReference type="PANTHER" id="PTHR31084">
    <property type="entry name" value="ALPHA-L-FUCOSIDASE 2"/>
    <property type="match status" value="1"/>
</dbReference>
<dbReference type="InterPro" id="IPR012341">
    <property type="entry name" value="6hp_glycosidase-like_sf"/>
</dbReference>
<dbReference type="Pfam" id="PF22124">
    <property type="entry name" value="Glyco_hydro_95_cat"/>
    <property type="match status" value="1"/>
</dbReference>
<dbReference type="InterPro" id="IPR027414">
    <property type="entry name" value="GH95_N_dom"/>
</dbReference>